<dbReference type="Pfam" id="PF12867">
    <property type="entry name" value="DinB_2"/>
    <property type="match status" value="1"/>
</dbReference>
<comment type="caution">
    <text evidence="2">The sequence shown here is derived from an EMBL/GenBank/DDBJ whole genome shotgun (WGS) entry which is preliminary data.</text>
</comment>
<dbReference type="EMBL" id="JAOTPL010000020">
    <property type="protein sequence ID" value="MCU7695215.1"/>
    <property type="molecule type" value="Genomic_DNA"/>
</dbReference>
<dbReference type="InterPro" id="IPR034660">
    <property type="entry name" value="DinB/YfiT-like"/>
</dbReference>
<sequence length="152" mass="17543">MMHTLQLIRVLRKSFTALINELTIEQLNTVPAGFTNNIAWNYGHIAIATEAIFYIRTGVQPDRQIVFSEKYKNGSRPDAFIGREEIEQLKTLMNTLPDQVEQDYRQGLFSHISLCKFTTFATEAANFEELTQVILMHETLHYGYCKAIKRLV</sequence>
<dbReference type="Proteomes" id="UP001209317">
    <property type="component" value="Unassembled WGS sequence"/>
</dbReference>
<proteinExistence type="predicted"/>
<evidence type="ECO:0000259" key="1">
    <source>
        <dbReference type="Pfam" id="PF12867"/>
    </source>
</evidence>
<organism evidence="2 3">
    <name type="scientific">Haoranjiania flava</name>
    <dbReference type="NCBI Taxonomy" id="1856322"/>
    <lineage>
        <taxon>Bacteria</taxon>
        <taxon>Pseudomonadati</taxon>
        <taxon>Bacteroidota</taxon>
        <taxon>Chitinophagia</taxon>
        <taxon>Chitinophagales</taxon>
        <taxon>Chitinophagaceae</taxon>
        <taxon>Haoranjiania</taxon>
    </lineage>
</organism>
<dbReference type="Gene3D" id="1.20.120.450">
    <property type="entry name" value="dinb family like domain"/>
    <property type="match status" value="1"/>
</dbReference>
<name>A0AAE3IND0_9BACT</name>
<keyword evidence="3" id="KW-1185">Reference proteome</keyword>
<accession>A0AAE3IND0</accession>
<reference evidence="2" key="1">
    <citation type="submission" date="2022-10" db="EMBL/GenBank/DDBJ databases">
        <authorList>
            <person name="Kim H.S."/>
            <person name="Kim J.-S."/>
            <person name="Suh M.K."/>
            <person name="Eom M.K."/>
            <person name="Lee J.-S."/>
        </authorList>
    </citation>
    <scope>NUCLEOTIDE SEQUENCE</scope>
    <source>
        <strain evidence="2">LIP-5</strain>
    </source>
</reference>
<dbReference type="RefSeq" id="WP_263038701.1">
    <property type="nucleotide sequence ID" value="NZ_JAOTPL010000020.1"/>
</dbReference>
<dbReference type="InterPro" id="IPR024775">
    <property type="entry name" value="DinB-like"/>
</dbReference>
<dbReference type="AlphaFoldDB" id="A0AAE3IND0"/>
<gene>
    <name evidence="2" type="ORF">OD355_11860</name>
</gene>
<protein>
    <submittedName>
        <fullName evidence="2">DinB family protein</fullName>
    </submittedName>
</protein>
<dbReference type="SUPFAM" id="SSF109854">
    <property type="entry name" value="DinB/YfiT-like putative metalloenzymes"/>
    <property type="match status" value="1"/>
</dbReference>
<evidence type="ECO:0000313" key="2">
    <source>
        <dbReference type="EMBL" id="MCU7695215.1"/>
    </source>
</evidence>
<feature type="domain" description="DinB-like" evidence="1">
    <location>
        <begin position="11"/>
        <end position="144"/>
    </location>
</feature>
<evidence type="ECO:0000313" key="3">
    <source>
        <dbReference type="Proteomes" id="UP001209317"/>
    </source>
</evidence>